<feature type="non-terminal residue" evidence="1">
    <location>
        <position position="1"/>
    </location>
</feature>
<protein>
    <recommendedName>
        <fullName evidence="3">Apple domain-containing protein</fullName>
    </recommendedName>
</protein>
<name>A0A074WE68_9PEZI</name>
<dbReference type="OrthoDB" id="271448at2759"/>
<organism evidence="1 2">
    <name type="scientific">Aureobasidium namibiae CBS 147.97</name>
    <dbReference type="NCBI Taxonomy" id="1043004"/>
    <lineage>
        <taxon>Eukaryota</taxon>
        <taxon>Fungi</taxon>
        <taxon>Dikarya</taxon>
        <taxon>Ascomycota</taxon>
        <taxon>Pezizomycotina</taxon>
        <taxon>Dothideomycetes</taxon>
        <taxon>Dothideomycetidae</taxon>
        <taxon>Dothideales</taxon>
        <taxon>Saccotheciaceae</taxon>
        <taxon>Aureobasidium</taxon>
    </lineage>
</organism>
<keyword evidence="2" id="KW-1185">Reference proteome</keyword>
<accession>A0A074WE68</accession>
<dbReference type="STRING" id="1043004.A0A074WE68"/>
<dbReference type="PANTHER" id="PTHR36578:SF1">
    <property type="entry name" value="APPLE DOMAIN-CONTAINING PROTEIN"/>
    <property type="match status" value="1"/>
</dbReference>
<sequence>DSLSAFAADSTIASIANSAPTPSGYFNTFTNAAGSSSAYAYLGYAVVNGGKTGYDVNWCAFKCNAMNGCLSFNIFFERDPVLEPGSGCSNPAAFPNIKCSFWGSALDLSTASNKGQWRSSFQVGIAGSNGYTSYKLGGPIAGWDAPQSLKTSAMNAPVRDCADTWTYMGFKLFQSGPFDPNLCSAACNSQTTYNLAHPPSTGKVSRCAAFGTYILTMTNKTGSYQQGQMCTLYTSNWDKQYAVN</sequence>
<gene>
    <name evidence="1" type="ORF">M436DRAFT_32292</name>
</gene>
<dbReference type="AlphaFoldDB" id="A0A074WE68"/>
<evidence type="ECO:0008006" key="3">
    <source>
        <dbReference type="Google" id="ProtNLM"/>
    </source>
</evidence>
<dbReference type="RefSeq" id="XP_013422348.1">
    <property type="nucleotide sequence ID" value="XM_013566894.1"/>
</dbReference>
<dbReference type="PANTHER" id="PTHR36578">
    <property type="entry name" value="CHROMOSOME 15, WHOLE GENOME SHOTGUN SEQUENCE"/>
    <property type="match status" value="1"/>
</dbReference>
<reference evidence="1 2" key="1">
    <citation type="journal article" date="2014" name="BMC Genomics">
        <title>Genome sequencing of four Aureobasidium pullulans varieties: biotechnological potential, stress tolerance, and description of new species.</title>
        <authorList>
            <person name="Gostin Ar C."/>
            <person name="Ohm R.A."/>
            <person name="Kogej T."/>
            <person name="Sonjak S."/>
            <person name="Turk M."/>
            <person name="Zajc J."/>
            <person name="Zalar P."/>
            <person name="Grube M."/>
            <person name="Sun H."/>
            <person name="Han J."/>
            <person name="Sharma A."/>
            <person name="Chiniquy J."/>
            <person name="Ngan C.Y."/>
            <person name="Lipzen A."/>
            <person name="Barry K."/>
            <person name="Grigoriev I.V."/>
            <person name="Gunde-Cimerman N."/>
        </authorList>
    </citation>
    <scope>NUCLEOTIDE SEQUENCE [LARGE SCALE GENOMIC DNA]</scope>
    <source>
        <strain evidence="1 2">CBS 147.97</strain>
    </source>
</reference>
<feature type="non-terminal residue" evidence="1">
    <location>
        <position position="244"/>
    </location>
</feature>
<dbReference type="Proteomes" id="UP000027730">
    <property type="component" value="Unassembled WGS sequence"/>
</dbReference>
<dbReference type="GeneID" id="25408272"/>
<proteinExistence type="predicted"/>
<dbReference type="HOGENOM" id="CLU_022878_0_1_1"/>
<dbReference type="EMBL" id="KL584736">
    <property type="protein sequence ID" value="KEQ68182.1"/>
    <property type="molecule type" value="Genomic_DNA"/>
</dbReference>
<evidence type="ECO:0000313" key="2">
    <source>
        <dbReference type="Proteomes" id="UP000027730"/>
    </source>
</evidence>
<evidence type="ECO:0000313" key="1">
    <source>
        <dbReference type="EMBL" id="KEQ68182.1"/>
    </source>
</evidence>